<name>A0A2P7NTW1_9PROT</name>
<organism evidence="1 2">
    <name type="scientific">Nitrosomonas supralitoralis</name>
    <dbReference type="NCBI Taxonomy" id="2116706"/>
    <lineage>
        <taxon>Bacteria</taxon>
        <taxon>Pseudomonadati</taxon>
        <taxon>Pseudomonadota</taxon>
        <taxon>Betaproteobacteria</taxon>
        <taxon>Nitrosomonadales</taxon>
        <taxon>Nitrosomonadaceae</taxon>
        <taxon>Nitrosomonas</taxon>
    </lineage>
</organism>
<dbReference type="EMBL" id="PXXU01000033">
    <property type="protein sequence ID" value="PSJ16906.1"/>
    <property type="molecule type" value="Genomic_DNA"/>
</dbReference>
<dbReference type="RefSeq" id="WP_106707342.1">
    <property type="nucleotide sequence ID" value="NZ_PXXU01000033.1"/>
</dbReference>
<proteinExistence type="predicted"/>
<protein>
    <submittedName>
        <fullName evidence="1">Uncharacterized protein</fullName>
    </submittedName>
</protein>
<comment type="caution">
    <text evidence="1">The sequence shown here is derived from an EMBL/GenBank/DDBJ whole genome shotgun (WGS) entry which is preliminary data.</text>
</comment>
<keyword evidence="2" id="KW-1185">Reference proteome</keyword>
<sequence length="166" mass="19352">MYSNKLEIVLNYPPQIMSQLPMKYVPFIPLQNKFHHAITKMTASQLLLDRANAEIENMDLISLKNLIPTKSEAQTGKNYLTEDEIYRMYLLSEQFLLFAESSALMGKHLTMKQLHNQLDILLELNGYPVFVGYRDYIKDEAMKHAESEYKTFIELKKLEMLGLDVN</sequence>
<dbReference type="AlphaFoldDB" id="A0A2P7NTW1"/>
<dbReference type="InterPro" id="IPR011204">
    <property type="entry name" value="Virulence_RhuM-like"/>
</dbReference>
<dbReference type="Proteomes" id="UP000241912">
    <property type="component" value="Unassembled WGS sequence"/>
</dbReference>
<evidence type="ECO:0000313" key="2">
    <source>
        <dbReference type="Proteomes" id="UP000241912"/>
    </source>
</evidence>
<dbReference type="OrthoDB" id="9802752at2"/>
<gene>
    <name evidence="1" type="ORF">C7H79_11120</name>
</gene>
<dbReference type="PANTHER" id="PTHR35810">
    <property type="entry name" value="CYTOPLASMIC PROTEIN-RELATED"/>
    <property type="match status" value="1"/>
</dbReference>
<dbReference type="PANTHER" id="PTHR35810:SF1">
    <property type="entry name" value="CYTOPLASMIC PROTEIN"/>
    <property type="match status" value="1"/>
</dbReference>
<dbReference type="Pfam" id="PF13310">
    <property type="entry name" value="Virulence_RhuM"/>
    <property type="match status" value="1"/>
</dbReference>
<accession>A0A2P7NTW1</accession>
<evidence type="ECO:0000313" key="1">
    <source>
        <dbReference type="EMBL" id="PSJ16906.1"/>
    </source>
</evidence>
<reference evidence="1 2" key="1">
    <citation type="submission" date="2018-03" db="EMBL/GenBank/DDBJ databases">
        <title>Draft genome of Nitrosomonas supralitoralis APG5.</title>
        <authorList>
            <person name="Urakawa H."/>
            <person name="Lopez J.V."/>
        </authorList>
    </citation>
    <scope>NUCLEOTIDE SEQUENCE [LARGE SCALE GENOMIC DNA]</scope>
    <source>
        <strain evidence="1 2">APG5</strain>
    </source>
</reference>